<evidence type="ECO:0000313" key="2">
    <source>
        <dbReference type="EMBL" id="JAS30265.1"/>
    </source>
</evidence>
<feature type="chain" id="PRO_5008581614" evidence="1">
    <location>
        <begin position="18"/>
        <end position="167"/>
    </location>
</feature>
<dbReference type="EMBL" id="GEDC01007033">
    <property type="protein sequence ID" value="JAS30265.1"/>
    <property type="molecule type" value="Transcribed_RNA"/>
</dbReference>
<evidence type="ECO:0000256" key="1">
    <source>
        <dbReference type="SAM" id="SignalP"/>
    </source>
</evidence>
<name>A0A1B6DX69_9HEMI</name>
<sequence length="167" mass="19545">MIVTCIIILTMTECAIGKDIDLYVALTKRFQKLTYVLQMMAQELHDMLDAPDDGNVWFPDCVKRMEIEIDKVKFILEMLRHAGYTIHDKRYIALHNLIRDFEIIAAIDADPTDLNLSLVRNFIIKLMEVKRILNLNKIHKPNVPPSLVNKICQWMKNTFFLWIKNNG</sequence>
<accession>A0A1B6DX69</accession>
<feature type="signal peptide" evidence="1">
    <location>
        <begin position="1"/>
        <end position="17"/>
    </location>
</feature>
<reference evidence="2" key="1">
    <citation type="submission" date="2015-12" db="EMBL/GenBank/DDBJ databases">
        <title>De novo transcriptome assembly of four potential Pierce s Disease insect vectors from Arizona vineyards.</title>
        <authorList>
            <person name="Tassone E.E."/>
        </authorList>
    </citation>
    <scope>NUCLEOTIDE SEQUENCE</scope>
</reference>
<proteinExistence type="predicted"/>
<dbReference type="AlphaFoldDB" id="A0A1B6DX69"/>
<protein>
    <submittedName>
        <fullName evidence="2">Uncharacterized protein</fullName>
    </submittedName>
</protein>
<gene>
    <name evidence="2" type="ORF">g.10922</name>
</gene>
<organism evidence="2">
    <name type="scientific">Clastoptera arizonana</name>
    <name type="common">Arizona spittle bug</name>
    <dbReference type="NCBI Taxonomy" id="38151"/>
    <lineage>
        <taxon>Eukaryota</taxon>
        <taxon>Metazoa</taxon>
        <taxon>Ecdysozoa</taxon>
        <taxon>Arthropoda</taxon>
        <taxon>Hexapoda</taxon>
        <taxon>Insecta</taxon>
        <taxon>Pterygota</taxon>
        <taxon>Neoptera</taxon>
        <taxon>Paraneoptera</taxon>
        <taxon>Hemiptera</taxon>
        <taxon>Auchenorrhyncha</taxon>
        <taxon>Cercopoidea</taxon>
        <taxon>Clastopteridae</taxon>
        <taxon>Clastoptera</taxon>
    </lineage>
</organism>
<keyword evidence="1" id="KW-0732">Signal</keyword>